<dbReference type="STRING" id="75743.A0A401NMS0"/>
<dbReference type="AlphaFoldDB" id="A0A401NMS0"/>
<organism evidence="1 2">
    <name type="scientific">Scyliorhinus torazame</name>
    <name type="common">Cloudy catshark</name>
    <name type="synonym">Catulus torazame</name>
    <dbReference type="NCBI Taxonomy" id="75743"/>
    <lineage>
        <taxon>Eukaryota</taxon>
        <taxon>Metazoa</taxon>
        <taxon>Chordata</taxon>
        <taxon>Craniata</taxon>
        <taxon>Vertebrata</taxon>
        <taxon>Chondrichthyes</taxon>
        <taxon>Elasmobranchii</taxon>
        <taxon>Galeomorphii</taxon>
        <taxon>Galeoidea</taxon>
        <taxon>Carcharhiniformes</taxon>
        <taxon>Scyliorhinidae</taxon>
        <taxon>Scyliorhinus</taxon>
    </lineage>
</organism>
<dbReference type="InterPro" id="IPR011009">
    <property type="entry name" value="Kinase-like_dom_sf"/>
</dbReference>
<name>A0A401NMS0_SCYTO</name>
<keyword evidence="2" id="KW-1185">Reference proteome</keyword>
<dbReference type="Gene3D" id="1.10.510.10">
    <property type="entry name" value="Transferase(Phosphotransferase) domain 1"/>
    <property type="match status" value="1"/>
</dbReference>
<reference evidence="1 2" key="1">
    <citation type="journal article" date="2018" name="Nat. Ecol. Evol.">
        <title>Shark genomes provide insights into elasmobranch evolution and the origin of vertebrates.</title>
        <authorList>
            <person name="Hara Y"/>
            <person name="Yamaguchi K"/>
            <person name="Onimaru K"/>
            <person name="Kadota M"/>
            <person name="Koyanagi M"/>
            <person name="Keeley SD"/>
            <person name="Tatsumi K"/>
            <person name="Tanaka K"/>
            <person name="Motone F"/>
            <person name="Kageyama Y"/>
            <person name="Nozu R"/>
            <person name="Adachi N"/>
            <person name="Nishimura O"/>
            <person name="Nakagawa R"/>
            <person name="Tanegashima C"/>
            <person name="Kiyatake I"/>
            <person name="Matsumoto R"/>
            <person name="Murakumo K"/>
            <person name="Nishida K"/>
            <person name="Terakita A"/>
            <person name="Kuratani S"/>
            <person name="Sato K"/>
            <person name="Hyodo S Kuraku.S."/>
        </authorList>
    </citation>
    <scope>NUCLEOTIDE SEQUENCE [LARGE SCALE GENOMIC DNA]</scope>
</reference>
<dbReference type="Proteomes" id="UP000288216">
    <property type="component" value="Unassembled WGS sequence"/>
</dbReference>
<dbReference type="EMBL" id="BFAA01006496">
    <property type="protein sequence ID" value="GCB62152.1"/>
    <property type="molecule type" value="Genomic_DNA"/>
</dbReference>
<proteinExistence type="predicted"/>
<gene>
    <name evidence="1" type="ORF">scyTo_0013033</name>
</gene>
<dbReference type="SUPFAM" id="SSF56112">
    <property type="entry name" value="Protein kinase-like (PK-like)"/>
    <property type="match status" value="1"/>
</dbReference>
<accession>A0A401NMS0</accession>
<protein>
    <recommendedName>
        <fullName evidence="3">Protein kinase domain-containing protein</fullName>
    </recommendedName>
</protein>
<comment type="caution">
    <text evidence="1">The sequence shown here is derived from an EMBL/GenBank/DDBJ whole genome shotgun (WGS) entry which is preliminary data.</text>
</comment>
<evidence type="ECO:0000313" key="1">
    <source>
        <dbReference type="EMBL" id="GCB62152.1"/>
    </source>
</evidence>
<evidence type="ECO:0008006" key="3">
    <source>
        <dbReference type="Google" id="ProtNLM"/>
    </source>
</evidence>
<evidence type="ECO:0000313" key="2">
    <source>
        <dbReference type="Proteomes" id="UP000288216"/>
    </source>
</evidence>
<dbReference type="OrthoDB" id="1732493at2759"/>
<sequence>MVLGTPTEETWPGVHSLPHLKTDRFPQYSSKNLRHAWNKLDYVAHAEDLASKLLQCFPKNRLSAPTALNHEYFSDLPPRLWELSDMSSVFTVPTVKLQAEIDTEEFLFLLPVQRLQVEVAVTSLPGQPAVQEPDADVTHKVNFITFDLFP</sequence>